<evidence type="ECO:0000313" key="4">
    <source>
        <dbReference type="Proteomes" id="UP000279089"/>
    </source>
</evidence>
<name>A0A3N4MGP4_9BACT</name>
<feature type="domain" description="DUF2157" evidence="2">
    <location>
        <begin position="9"/>
        <end position="149"/>
    </location>
</feature>
<feature type="transmembrane region" description="Helical" evidence="1">
    <location>
        <begin position="61"/>
        <end position="81"/>
    </location>
</feature>
<feature type="transmembrane region" description="Helical" evidence="1">
    <location>
        <begin position="237"/>
        <end position="254"/>
    </location>
</feature>
<feature type="transmembrane region" description="Helical" evidence="1">
    <location>
        <begin position="185"/>
        <end position="202"/>
    </location>
</feature>
<proteinExistence type="predicted"/>
<dbReference type="AlphaFoldDB" id="A0A3N4MGP4"/>
<feature type="transmembrane region" description="Helical" evidence="1">
    <location>
        <begin position="261"/>
        <end position="281"/>
    </location>
</feature>
<feature type="transmembrane region" description="Helical" evidence="1">
    <location>
        <begin position="102"/>
        <end position="120"/>
    </location>
</feature>
<evidence type="ECO:0000313" key="3">
    <source>
        <dbReference type="EMBL" id="RPD42758.1"/>
    </source>
</evidence>
<evidence type="ECO:0000259" key="2">
    <source>
        <dbReference type="Pfam" id="PF09925"/>
    </source>
</evidence>
<feature type="transmembrane region" description="Helical" evidence="1">
    <location>
        <begin position="37"/>
        <end position="55"/>
    </location>
</feature>
<dbReference type="Proteomes" id="UP000279089">
    <property type="component" value="Unassembled WGS sequence"/>
</dbReference>
<organism evidence="3 4">
    <name type="scientific">Chitinophaga barathri</name>
    <dbReference type="NCBI Taxonomy" id="1647451"/>
    <lineage>
        <taxon>Bacteria</taxon>
        <taxon>Pseudomonadati</taxon>
        <taxon>Bacteroidota</taxon>
        <taxon>Chitinophagia</taxon>
        <taxon>Chitinophagales</taxon>
        <taxon>Chitinophagaceae</taxon>
        <taxon>Chitinophaga</taxon>
    </lineage>
</organism>
<keyword evidence="4" id="KW-1185">Reference proteome</keyword>
<dbReference type="OrthoDB" id="650263at2"/>
<keyword evidence="1" id="KW-0472">Membrane</keyword>
<feature type="transmembrane region" description="Helical" evidence="1">
    <location>
        <begin position="152"/>
        <end position="173"/>
    </location>
</feature>
<accession>A0A3N4MGP4</accession>
<keyword evidence="1" id="KW-1133">Transmembrane helix</keyword>
<feature type="transmembrane region" description="Helical" evidence="1">
    <location>
        <begin position="126"/>
        <end position="147"/>
    </location>
</feature>
<dbReference type="RefSeq" id="WP_120514040.1">
    <property type="nucleotide sequence ID" value="NZ_QXZY01000001.1"/>
</dbReference>
<sequence length="325" mass="37068">MNQRLINKLSEQGLLSPESREKLLLPRLFSVHWEVTTLLYLGVLLLSGGLGILVYKNIDTIGHQVILLAIGLTCGLCFVIANKKKRPFSRHKVLAPNMGWDYIVLLACLLFITFITYLQAQYNVFGTRYGSATFIPMLVLLFSAYYFDHLGVLSLAITNFAAWMGIAITPYEILSNNAFNTDTRLIYTGVLLGAILMTAGYLSERFDFKKHFAFTYDNFGVHILFIAVLAGMFLLEFYYLFFLVLCGIGAFCYWQSSQRKSFYFMMITVLYLYIGVSYMILRWLFYTNLDLGGIYLGLFYFIGSAVAVVRLLIVQNKKLKTNDSI</sequence>
<keyword evidence="1" id="KW-0812">Transmembrane</keyword>
<feature type="transmembrane region" description="Helical" evidence="1">
    <location>
        <begin position="293"/>
        <end position="313"/>
    </location>
</feature>
<comment type="caution">
    <text evidence="3">The sequence shown here is derived from an EMBL/GenBank/DDBJ whole genome shotgun (WGS) entry which is preliminary data.</text>
</comment>
<dbReference type="EMBL" id="RMBX01000001">
    <property type="protein sequence ID" value="RPD42758.1"/>
    <property type="molecule type" value="Genomic_DNA"/>
</dbReference>
<reference evidence="4" key="1">
    <citation type="submission" date="2018-11" db="EMBL/GenBank/DDBJ databases">
        <title>Chitinophaga lutea sp.nov., isolate from arsenic contaminated soil.</title>
        <authorList>
            <person name="Zong Y."/>
        </authorList>
    </citation>
    <scope>NUCLEOTIDE SEQUENCE [LARGE SCALE GENOMIC DNA]</scope>
    <source>
        <strain evidence="4">YLT18</strain>
    </source>
</reference>
<dbReference type="InterPro" id="IPR018677">
    <property type="entry name" value="DUF2157"/>
</dbReference>
<dbReference type="Pfam" id="PF09925">
    <property type="entry name" value="DUF2157"/>
    <property type="match status" value="1"/>
</dbReference>
<evidence type="ECO:0000256" key="1">
    <source>
        <dbReference type="SAM" id="Phobius"/>
    </source>
</evidence>
<gene>
    <name evidence="3" type="ORF">EG028_00210</name>
</gene>
<protein>
    <submittedName>
        <fullName evidence="3">DUF2157 domain-containing protein</fullName>
    </submittedName>
</protein>